<evidence type="ECO:0000313" key="2">
    <source>
        <dbReference type="Proteomes" id="UP000000311"/>
    </source>
</evidence>
<protein>
    <submittedName>
        <fullName evidence="1">Kelch domain-containing protein 4</fullName>
    </submittedName>
</protein>
<dbReference type="Pfam" id="PF24681">
    <property type="entry name" value="Kelch_KLHDC2_KLHL20_DRC7"/>
    <property type="match status" value="1"/>
</dbReference>
<dbReference type="STRING" id="104421.E2A9W9"/>
<dbReference type="Proteomes" id="UP000000311">
    <property type="component" value="Unassembled WGS sequence"/>
</dbReference>
<dbReference type="InParanoid" id="E2A9W9"/>
<keyword evidence="2" id="KW-1185">Reference proteome</keyword>
<proteinExistence type="predicted"/>
<organism evidence="2">
    <name type="scientific">Camponotus floridanus</name>
    <name type="common">Florida carpenter ant</name>
    <dbReference type="NCBI Taxonomy" id="104421"/>
    <lineage>
        <taxon>Eukaryota</taxon>
        <taxon>Metazoa</taxon>
        <taxon>Ecdysozoa</taxon>
        <taxon>Arthropoda</taxon>
        <taxon>Hexapoda</taxon>
        <taxon>Insecta</taxon>
        <taxon>Pterygota</taxon>
        <taxon>Neoptera</taxon>
        <taxon>Endopterygota</taxon>
        <taxon>Hymenoptera</taxon>
        <taxon>Apocrita</taxon>
        <taxon>Aculeata</taxon>
        <taxon>Formicoidea</taxon>
        <taxon>Formicidae</taxon>
        <taxon>Formicinae</taxon>
        <taxon>Camponotus</taxon>
    </lineage>
</organism>
<dbReference type="OrthoDB" id="4447at2759"/>
<dbReference type="EMBL" id="GL437966">
    <property type="protein sequence ID" value="EFN69770.1"/>
    <property type="molecule type" value="Genomic_DNA"/>
</dbReference>
<dbReference type="Gene3D" id="2.120.10.80">
    <property type="entry name" value="Kelch-type beta propeller"/>
    <property type="match status" value="1"/>
</dbReference>
<reference evidence="1 2" key="1">
    <citation type="journal article" date="2010" name="Science">
        <title>Genomic comparison of the ants Camponotus floridanus and Harpegnathos saltator.</title>
        <authorList>
            <person name="Bonasio R."/>
            <person name="Zhang G."/>
            <person name="Ye C."/>
            <person name="Mutti N.S."/>
            <person name="Fang X."/>
            <person name="Qin N."/>
            <person name="Donahue G."/>
            <person name="Yang P."/>
            <person name="Li Q."/>
            <person name="Li C."/>
            <person name="Zhang P."/>
            <person name="Huang Z."/>
            <person name="Berger S.L."/>
            <person name="Reinberg D."/>
            <person name="Wang J."/>
            <person name="Liebig J."/>
        </authorList>
    </citation>
    <scope>NUCLEOTIDE SEQUENCE [LARGE SCALE GENOMIC DNA]</scope>
    <source>
        <strain evidence="2">C129</strain>
    </source>
</reference>
<gene>
    <name evidence="1" type="ORF">EAG_04620</name>
</gene>
<dbReference type="AlphaFoldDB" id="E2A9W9"/>
<dbReference type="PANTHER" id="PTHR46063">
    <property type="entry name" value="KELCH DOMAIN-CONTAINING PROTEIN"/>
    <property type="match status" value="1"/>
</dbReference>
<dbReference type="PANTHER" id="PTHR46063:SF1">
    <property type="entry name" value="KELCH DOMAIN-CONTAINING PROTEIN 4"/>
    <property type="match status" value="1"/>
</dbReference>
<dbReference type="SUPFAM" id="SSF117281">
    <property type="entry name" value="Kelch motif"/>
    <property type="match status" value="1"/>
</dbReference>
<name>E2A9W9_CAMFO</name>
<evidence type="ECO:0000313" key="1">
    <source>
        <dbReference type="EMBL" id="EFN69770.1"/>
    </source>
</evidence>
<sequence length="243" mass="28175">MADVAIILDASVTCLRSLEIHENRELGTKPKQQRDTKMATATEQPVFKRNREDIEKVIAEIEKEEAHRQRIKEMVVNAPSRRVNFTLTAHPFKNELIMFGGEFYDGRQTIVYGDMFFYNINKREWTLIKAPGAPPPRCGHQTVATTANGSGELWIFGGEFTSPSESQFYHYRDLWVFRFAEKKWEKITFLLIFYLMSEESLVERYEVSPGQKKISSRKVQSESVSKEEIELLSEGRLALVMLR</sequence>
<dbReference type="InterPro" id="IPR052588">
    <property type="entry name" value="Kelch_domain_protein"/>
</dbReference>
<dbReference type="InterPro" id="IPR015915">
    <property type="entry name" value="Kelch-typ_b-propeller"/>
</dbReference>
<accession>E2A9W9</accession>